<reference evidence="1" key="2">
    <citation type="journal article" date="2015" name="Data Brief">
        <title>Shoot transcriptome of the giant reed, Arundo donax.</title>
        <authorList>
            <person name="Barrero R.A."/>
            <person name="Guerrero F.D."/>
            <person name="Moolhuijzen P."/>
            <person name="Goolsby J.A."/>
            <person name="Tidwell J."/>
            <person name="Bellgard S.E."/>
            <person name="Bellgard M.I."/>
        </authorList>
    </citation>
    <scope>NUCLEOTIDE SEQUENCE</scope>
    <source>
        <tissue evidence="1">Shoot tissue taken approximately 20 cm above the soil surface</tissue>
    </source>
</reference>
<evidence type="ECO:0000313" key="1">
    <source>
        <dbReference type="EMBL" id="JAD58530.1"/>
    </source>
</evidence>
<proteinExistence type="predicted"/>
<protein>
    <submittedName>
        <fullName evidence="1">Uncharacterized protein</fullName>
    </submittedName>
</protein>
<reference evidence="1" key="1">
    <citation type="submission" date="2014-09" db="EMBL/GenBank/DDBJ databases">
        <authorList>
            <person name="Magalhaes I.L.F."/>
            <person name="Oliveira U."/>
            <person name="Santos F.R."/>
            <person name="Vidigal T.H.D.A."/>
            <person name="Brescovit A.D."/>
            <person name="Santos A.J."/>
        </authorList>
    </citation>
    <scope>NUCLEOTIDE SEQUENCE</scope>
    <source>
        <tissue evidence="1">Shoot tissue taken approximately 20 cm above the soil surface</tissue>
    </source>
</reference>
<name>A0A0A9BBC7_ARUDO</name>
<organism evidence="1">
    <name type="scientific">Arundo donax</name>
    <name type="common">Giant reed</name>
    <name type="synonym">Donax arundinaceus</name>
    <dbReference type="NCBI Taxonomy" id="35708"/>
    <lineage>
        <taxon>Eukaryota</taxon>
        <taxon>Viridiplantae</taxon>
        <taxon>Streptophyta</taxon>
        <taxon>Embryophyta</taxon>
        <taxon>Tracheophyta</taxon>
        <taxon>Spermatophyta</taxon>
        <taxon>Magnoliopsida</taxon>
        <taxon>Liliopsida</taxon>
        <taxon>Poales</taxon>
        <taxon>Poaceae</taxon>
        <taxon>PACMAD clade</taxon>
        <taxon>Arundinoideae</taxon>
        <taxon>Arundineae</taxon>
        <taxon>Arundo</taxon>
    </lineage>
</organism>
<dbReference type="AlphaFoldDB" id="A0A0A9BBC7"/>
<accession>A0A0A9BBC7</accession>
<sequence>MGRYHVSSTILWGSITNCASNSHRAH</sequence>
<dbReference type="EMBL" id="GBRH01239365">
    <property type="protein sequence ID" value="JAD58530.1"/>
    <property type="molecule type" value="Transcribed_RNA"/>
</dbReference>